<dbReference type="SUPFAM" id="SSF69304">
    <property type="entry name" value="Tricorn protease N-terminal domain"/>
    <property type="match status" value="1"/>
</dbReference>
<dbReference type="EMBL" id="MCIF01000002">
    <property type="protein sequence ID" value="RAQ97077.1"/>
    <property type="molecule type" value="Genomic_DNA"/>
</dbReference>
<evidence type="ECO:0000256" key="2">
    <source>
        <dbReference type="SAM" id="Phobius"/>
    </source>
</evidence>
<keyword evidence="2" id="KW-1133">Transmembrane helix</keyword>
<name>A0A328VI13_9CHLR</name>
<proteinExistence type="predicted"/>
<sequence length="502" mass="53729">MAHQVSDPPRAPAGSAPGSQSRYLHLSRIGMLTMLSLIGLLLACFNGLLIYGLTPQAQQAAARSATATVSALETRVASPIVLTPTPTPNPSATPTPNPPIFWPNNSVPNAVLQLPEDRYLLYEQPYNPNFPSNPKNSQNPNSQQGNLFLAPLGGQPEVLNAPGYIYNQAVRPMLTPSGQLLYSGDGLWLLDIFSGQATQIATIDADEVVTSMALSSDGHWLAWSSEPSNGRGTIKIYAGPLASTHLVYQQSTADCPCFRVFAVLPSSSKQVLAYLLLTDSRGSHEAIQNGLWVLPITATAGQEQQQPQEILDEDPQQGPLLLSPSDRFLLYSPNEGQVPYPTDNSVPADIAALSYANSLSLASLGGSPPALGKAQIVLPAQRALRSIADYHWVTTPLFTPDERSLVYVEFSSDDQPPYERHSALYTVQVSDGNGHLRVAKPVLLATTTAALVELGTWLNGHTLTFYADGNIFALDLSSGAIATLVQARTYVRAIAVVGTGRI</sequence>
<comment type="caution">
    <text evidence="3">The sequence shown here is derived from an EMBL/GenBank/DDBJ whole genome shotgun (WGS) entry which is preliminary data.</text>
</comment>
<dbReference type="Proteomes" id="UP000248706">
    <property type="component" value="Unassembled WGS sequence"/>
</dbReference>
<keyword evidence="2" id="KW-0472">Membrane</keyword>
<feature type="region of interest" description="Disordered" evidence="1">
    <location>
        <begin position="1"/>
        <end position="20"/>
    </location>
</feature>
<keyword evidence="4" id="KW-1185">Reference proteome</keyword>
<reference evidence="3 4" key="1">
    <citation type="submission" date="2016-08" db="EMBL/GenBank/DDBJ databases">
        <title>Analysis of Carbohydrate Active Enzymes in Thermogemmatispora T81 Reveals Carbohydrate Degradation Ability.</title>
        <authorList>
            <person name="Tomazini A."/>
            <person name="Lal S."/>
            <person name="Stott M."/>
            <person name="Henrissat B."/>
            <person name="Polikarpov I."/>
            <person name="Sparling R."/>
            <person name="Levin D.B."/>
        </authorList>
    </citation>
    <scope>NUCLEOTIDE SEQUENCE [LARGE SCALE GENOMIC DNA]</scope>
    <source>
        <strain evidence="3 4">T81</strain>
    </source>
</reference>
<gene>
    <name evidence="3" type="ORF">A4R35_16175</name>
</gene>
<evidence type="ECO:0000256" key="1">
    <source>
        <dbReference type="SAM" id="MobiDB-lite"/>
    </source>
</evidence>
<dbReference type="Gene3D" id="2.120.10.30">
    <property type="entry name" value="TolB, C-terminal domain"/>
    <property type="match status" value="1"/>
</dbReference>
<organism evidence="3 4">
    <name type="scientific">Thermogemmatispora tikiterensis</name>
    <dbReference type="NCBI Taxonomy" id="1825093"/>
    <lineage>
        <taxon>Bacteria</taxon>
        <taxon>Bacillati</taxon>
        <taxon>Chloroflexota</taxon>
        <taxon>Ktedonobacteria</taxon>
        <taxon>Thermogemmatisporales</taxon>
        <taxon>Thermogemmatisporaceae</taxon>
        <taxon>Thermogemmatispora</taxon>
    </lineage>
</organism>
<accession>A0A328VI13</accession>
<dbReference type="AlphaFoldDB" id="A0A328VI13"/>
<evidence type="ECO:0000313" key="3">
    <source>
        <dbReference type="EMBL" id="RAQ97077.1"/>
    </source>
</evidence>
<keyword evidence="2" id="KW-0812">Transmembrane</keyword>
<feature type="transmembrane region" description="Helical" evidence="2">
    <location>
        <begin position="29"/>
        <end position="53"/>
    </location>
</feature>
<feature type="region of interest" description="Disordered" evidence="1">
    <location>
        <begin position="125"/>
        <end position="145"/>
    </location>
</feature>
<evidence type="ECO:0000313" key="4">
    <source>
        <dbReference type="Proteomes" id="UP000248706"/>
    </source>
</evidence>
<protein>
    <submittedName>
        <fullName evidence="3">Uncharacterized protein</fullName>
    </submittedName>
</protein>
<dbReference type="InterPro" id="IPR011042">
    <property type="entry name" value="6-blade_b-propeller_TolB-like"/>
</dbReference>